<dbReference type="Pfam" id="PF00076">
    <property type="entry name" value="RRM_1"/>
    <property type="match status" value="3"/>
</dbReference>
<protein>
    <recommendedName>
        <fullName evidence="4">RRM domain-containing protein</fullName>
    </recommendedName>
</protein>
<evidence type="ECO:0000256" key="1">
    <source>
        <dbReference type="ARBA" id="ARBA00022884"/>
    </source>
</evidence>
<feature type="region of interest" description="Disordered" evidence="3">
    <location>
        <begin position="371"/>
        <end position="476"/>
    </location>
</feature>
<dbReference type="PANTHER" id="PTHR47640">
    <property type="entry name" value="TRNA SELENOCYSTEINE 1-ASSOCIATED PROTEIN 1-RELATED-RELATED"/>
    <property type="match status" value="1"/>
</dbReference>
<name>A0A084AG53_STACB</name>
<evidence type="ECO:0000256" key="3">
    <source>
        <dbReference type="SAM" id="MobiDB-lite"/>
    </source>
</evidence>
<dbReference type="PROSITE" id="PS50102">
    <property type="entry name" value="RRM"/>
    <property type="match status" value="3"/>
</dbReference>
<dbReference type="Proteomes" id="UP000028045">
    <property type="component" value="Unassembled WGS sequence"/>
</dbReference>
<dbReference type="InterPro" id="IPR000504">
    <property type="entry name" value="RRM_dom"/>
</dbReference>
<feature type="domain" description="RRM" evidence="4">
    <location>
        <begin position="302"/>
        <end position="374"/>
    </location>
</feature>
<dbReference type="SMART" id="SM00361">
    <property type="entry name" value="RRM_1"/>
    <property type="match status" value="3"/>
</dbReference>
<dbReference type="OrthoDB" id="8093034at2759"/>
<dbReference type="GO" id="GO:0043488">
    <property type="term" value="P:regulation of mRNA stability"/>
    <property type="evidence" value="ECO:0007669"/>
    <property type="project" value="TreeGrafter"/>
</dbReference>
<dbReference type="FunFam" id="3.30.70.330:FF:000224">
    <property type="entry name" value="Nuclear and cytoplasmic polyadenylated RNA-binding protein"/>
    <property type="match status" value="1"/>
</dbReference>
<reference evidence="5 6" key="1">
    <citation type="journal article" date="2014" name="BMC Genomics">
        <title>Comparative genome sequencing reveals chemotype-specific gene clusters in the toxigenic black mold Stachybotrys.</title>
        <authorList>
            <person name="Semeiks J."/>
            <person name="Borek D."/>
            <person name="Otwinowski Z."/>
            <person name="Grishin N.V."/>
        </authorList>
    </citation>
    <scope>NUCLEOTIDE SEQUENCE [LARGE SCALE GENOMIC DNA]</scope>
    <source>
        <strain evidence="6">CBS 109288 / IBT 7711</strain>
    </source>
</reference>
<accession>A0A084AG53</accession>
<dbReference type="GO" id="GO:0000184">
    <property type="term" value="P:nuclear-transcribed mRNA catabolic process, nonsense-mediated decay"/>
    <property type="evidence" value="ECO:0007669"/>
    <property type="project" value="TreeGrafter"/>
</dbReference>
<dbReference type="SMART" id="SM00360">
    <property type="entry name" value="RRM"/>
    <property type="match status" value="3"/>
</dbReference>
<keyword evidence="1 2" id="KW-0694">RNA-binding</keyword>
<evidence type="ECO:0000313" key="5">
    <source>
        <dbReference type="EMBL" id="KEY64282.1"/>
    </source>
</evidence>
<feature type="domain" description="RRM" evidence="4">
    <location>
        <begin position="176"/>
        <end position="254"/>
    </location>
</feature>
<dbReference type="HOGENOM" id="CLU_025000_1_2_1"/>
<evidence type="ECO:0000313" key="6">
    <source>
        <dbReference type="Proteomes" id="UP000028045"/>
    </source>
</evidence>
<dbReference type="GO" id="GO:0003729">
    <property type="term" value="F:mRNA binding"/>
    <property type="evidence" value="ECO:0007669"/>
    <property type="project" value="InterPro"/>
</dbReference>
<sequence>MADSGLPPNPAQHHPPPQVNTGAPGFDNSQNGQGNPLPPPPLHIPQNTNPIPTAITSPMTGVDQAGILSPTTPGGFRRAAPEPNKRALYVGGLDQRVTEDVLRQIFETTGHVQNVKIIPDKNAKGFNYGFVEYDDPGAAERAMATLNGRRVHQSEIRVNWAYQSNTTSKEDTSSHFHIFVGDLSNEVNDEILTQAFSAFGSVSEARVMWDMKTGRSRGYGFVAFRDRPDAEKALSSMDGEWLGSRAIRCNWANQKGQPSMAQQQAMQAMGLTPTTPYGHHQFPAHGVASYEVILAQTPNWQTTCYVGNLTPYTTPNDVVPLFQNFGFVVESRFQADRGFAFIKMDTHENAAMAICQMNGYNVNGRPLKCSWGKDKTPSGSFDPSQPYSPQNPQTPGGGFPSTPTYYPQYGGQFSGQPSNFGGPQSASPAGYAGSPMGFNGPQSAGGYGRGQQPPNAQWAHLPPGQSFNNGFGGYQS</sequence>
<organism evidence="5 6">
    <name type="scientific">Stachybotrys chartarum (strain CBS 109288 / IBT 7711)</name>
    <name type="common">Toxic black mold</name>
    <name type="synonym">Stilbospora chartarum</name>
    <dbReference type="NCBI Taxonomy" id="1280523"/>
    <lineage>
        <taxon>Eukaryota</taxon>
        <taxon>Fungi</taxon>
        <taxon>Dikarya</taxon>
        <taxon>Ascomycota</taxon>
        <taxon>Pezizomycotina</taxon>
        <taxon>Sordariomycetes</taxon>
        <taxon>Hypocreomycetidae</taxon>
        <taxon>Hypocreales</taxon>
        <taxon>Stachybotryaceae</taxon>
        <taxon>Stachybotrys</taxon>
    </lineage>
</organism>
<feature type="compositionally biased region" description="Polar residues" evidence="3">
    <location>
        <begin position="414"/>
        <end position="427"/>
    </location>
</feature>
<feature type="domain" description="RRM" evidence="4">
    <location>
        <begin position="86"/>
        <end position="163"/>
    </location>
</feature>
<dbReference type="FunFam" id="3.30.70.330:FF:000117">
    <property type="entry name" value="Nuclear and cytoplasmic polyadenylated RNA-binding protein"/>
    <property type="match status" value="1"/>
</dbReference>
<dbReference type="AlphaFoldDB" id="A0A084AG53"/>
<dbReference type="InterPro" id="IPR050825">
    <property type="entry name" value="RBM42_RBP45_47-like"/>
</dbReference>
<dbReference type="SUPFAM" id="SSF54928">
    <property type="entry name" value="RNA-binding domain, RBD"/>
    <property type="match status" value="3"/>
</dbReference>
<dbReference type="PANTHER" id="PTHR47640:SF5">
    <property type="entry name" value="RRM DOMAIN-CONTAINING PROTEIN"/>
    <property type="match status" value="1"/>
</dbReference>
<dbReference type="InterPro" id="IPR035979">
    <property type="entry name" value="RBD_domain_sf"/>
</dbReference>
<dbReference type="InterPro" id="IPR012677">
    <property type="entry name" value="Nucleotide-bd_a/b_plait_sf"/>
</dbReference>
<gene>
    <name evidence="5" type="ORF">S7711_06328</name>
</gene>
<keyword evidence="6" id="KW-1185">Reference proteome</keyword>
<dbReference type="GO" id="GO:0010494">
    <property type="term" value="C:cytoplasmic stress granule"/>
    <property type="evidence" value="ECO:0007669"/>
    <property type="project" value="TreeGrafter"/>
</dbReference>
<feature type="compositionally biased region" description="Polar residues" evidence="3">
    <location>
        <begin position="377"/>
        <end position="394"/>
    </location>
</feature>
<dbReference type="CDD" id="cd12619">
    <property type="entry name" value="RRM2_PUB1"/>
    <property type="match status" value="1"/>
</dbReference>
<dbReference type="EMBL" id="KL648743">
    <property type="protein sequence ID" value="KEY64282.1"/>
    <property type="molecule type" value="Genomic_DNA"/>
</dbReference>
<proteinExistence type="predicted"/>
<dbReference type="Gene3D" id="3.30.70.330">
    <property type="match status" value="3"/>
</dbReference>
<dbReference type="CDD" id="cd12614">
    <property type="entry name" value="RRM1_PUB1"/>
    <property type="match status" value="1"/>
</dbReference>
<dbReference type="InterPro" id="IPR003954">
    <property type="entry name" value="RRM_euk-type"/>
</dbReference>
<feature type="compositionally biased region" description="Pro residues" evidence="3">
    <location>
        <begin position="7"/>
        <end position="18"/>
    </location>
</feature>
<evidence type="ECO:0000259" key="4">
    <source>
        <dbReference type="PROSITE" id="PS50102"/>
    </source>
</evidence>
<feature type="region of interest" description="Disordered" evidence="3">
    <location>
        <begin position="1"/>
        <end position="82"/>
    </location>
</feature>
<evidence type="ECO:0000256" key="2">
    <source>
        <dbReference type="PROSITE-ProRule" id="PRU00176"/>
    </source>
</evidence>
<dbReference type="GO" id="GO:0034063">
    <property type="term" value="P:stress granule assembly"/>
    <property type="evidence" value="ECO:0007669"/>
    <property type="project" value="TreeGrafter"/>
</dbReference>
<dbReference type="FunFam" id="3.30.70.330:FF:000134">
    <property type="entry name" value="Nuclear and cytoplasmic polyadenylated rna-binding pub1"/>
    <property type="match status" value="1"/>
</dbReference>